<protein>
    <submittedName>
        <fullName evidence="1">Uncharacterized protein</fullName>
    </submittedName>
</protein>
<organism evidence="1 2">
    <name type="scientific">Amborella trichopoda</name>
    <dbReference type="NCBI Taxonomy" id="13333"/>
    <lineage>
        <taxon>Eukaryota</taxon>
        <taxon>Viridiplantae</taxon>
        <taxon>Streptophyta</taxon>
        <taxon>Embryophyta</taxon>
        <taxon>Tracheophyta</taxon>
        <taxon>Spermatophyta</taxon>
        <taxon>Magnoliopsida</taxon>
        <taxon>Amborellales</taxon>
        <taxon>Amborellaceae</taxon>
        <taxon>Amborella</taxon>
    </lineage>
</organism>
<dbReference type="Proteomes" id="UP000017836">
    <property type="component" value="Unassembled WGS sequence"/>
</dbReference>
<dbReference type="Gramene" id="ERN17138">
    <property type="protein sequence ID" value="ERN17138"/>
    <property type="gene ID" value="AMTR_s00044p00124360"/>
</dbReference>
<reference evidence="2" key="1">
    <citation type="journal article" date="2013" name="Science">
        <title>The Amborella genome and the evolution of flowering plants.</title>
        <authorList>
            <consortium name="Amborella Genome Project"/>
        </authorList>
    </citation>
    <scope>NUCLEOTIDE SEQUENCE [LARGE SCALE GENOMIC DNA]</scope>
</reference>
<name>U5D9T4_AMBTC</name>
<proteinExistence type="predicted"/>
<accession>U5D9T4</accession>
<keyword evidence="2" id="KW-1185">Reference proteome</keyword>
<evidence type="ECO:0000313" key="2">
    <source>
        <dbReference type="Proteomes" id="UP000017836"/>
    </source>
</evidence>
<evidence type="ECO:0000313" key="1">
    <source>
        <dbReference type="EMBL" id="ERN17138.1"/>
    </source>
</evidence>
<dbReference type="HOGENOM" id="CLU_2641429_0_0_1"/>
<dbReference type="EMBL" id="KI392384">
    <property type="protein sequence ID" value="ERN17138.1"/>
    <property type="molecule type" value="Genomic_DNA"/>
</dbReference>
<dbReference type="AlphaFoldDB" id="U5D9T4"/>
<gene>
    <name evidence="1" type="ORF">AMTR_s00044p00124360</name>
</gene>
<sequence length="77" mass="8407">MACIGYEMFGTMQRGRGSRVIARAFSLNEVTFQANSTELLNGLLENNVGCSHLSNAVFTQASTAEATRRRKVKAIIP</sequence>